<keyword evidence="2" id="KW-1185">Reference proteome</keyword>
<dbReference type="Proteomes" id="UP000179284">
    <property type="component" value="Chromosome I"/>
</dbReference>
<dbReference type="AlphaFoldDB" id="A0A1D9P4N5"/>
<dbReference type="InterPro" id="IPR050490">
    <property type="entry name" value="Bact_solute-bd_prot1"/>
</dbReference>
<dbReference type="PANTHER" id="PTHR43649">
    <property type="entry name" value="ARABINOSE-BINDING PROTEIN-RELATED"/>
    <property type="match status" value="1"/>
</dbReference>
<dbReference type="SUPFAM" id="SSF53850">
    <property type="entry name" value="Periplasmic binding protein-like II"/>
    <property type="match status" value="1"/>
</dbReference>
<protein>
    <submittedName>
        <fullName evidence="1">Sugar ABC transporter substrate-binding protein</fullName>
    </submittedName>
</protein>
<dbReference type="InterPro" id="IPR006059">
    <property type="entry name" value="SBP"/>
</dbReference>
<dbReference type="KEGG" id="bhu:bhn_I2498"/>
<name>A0A1D9P4N5_9FIRM</name>
<proteinExistence type="predicted"/>
<evidence type="ECO:0000313" key="1">
    <source>
        <dbReference type="EMBL" id="AOZ97530.1"/>
    </source>
</evidence>
<dbReference type="PROSITE" id="PS51257">
    <property type="entry name" value="PROKAR_LIPOPROTEIN"/>
    <property type="match status" value="1"/>
</dbReference>
<evidence type="ECO:0000313" key="2">
    <source>
        <dbReference type="Proteomes" id="UP000179284"/>
    </source>
</evidence>
<dbReference type="Pfam" id="PF13416">
    <property type="entry name" value="SBP_bac_8"/>
    <property type="match status" value="1"/>
</dbReference>
<accession>A0A1D9P4N5</accession>
<organism evidence="1 2">
    <name type="scientific">Butyrivibrio hungatei</name>
    <dbReference type="NCBI Taxonomy" id="185008"/>
    <lineage>
        <taxon>Bacteria</taxon>
        <taxon>Bacillati</taxon>
        <taxon>Bacillota</taxon>
        <taxon>Clostridia</taxon>
        <taxon>Lachnospirales</taxon>
        <taxon>Lachnospiraceae</taxon>
        <taxon>Butyrivibrio</taxon>
    </lineage>
</organism>
<dbReference type="EMBL" id="CP017831">
    <property type="protein sequence ID" value="AOZ97530.1"/>
    <property type="molecule type" value="Genomic_DNA"/>
</dbReference>
<sequence length="439" mass="50217">MKKSICIILGIITLFLLIAGCSKSNVNSTGKKQIVLAMVYSSEDDMRGDKALEDQISYFNETHDDCEIVIKEYTRSDNMYDDGVNVIEREIVSGEGPDIINYRSDYSKSDVIGQYTEDLYPYIDADTELKDSLYTNILDSFAIDGKLYVIPLSYQLHTYIGRSSEIGNVENWDFETMLDTFDRLGKKYPMGYDTKSSVLGEILYDSIEDYIDWENGKNYFDSEEFRNMVEFANTFDYEYNQSMDSFELQDCVVRPLSIGSVFDTAIAEGEMQTEGVVYAGFPSKKGNGTVVSPGLDVMAISMASKNKDYSWEFIKQLLLPDFQEQLNNQVTLSVNRDVINSQLDKAMKVEMDNDKEVVKATYNTSYQYEREPIYSITEKQKDDFVRILENAKVSSTNDGKINEIVFEEIDGYFAGQKSLDECIDNIENRVWLYISEKGK</sequence>
<gene>
    <name evidence="1" type="ORF">bhn_I2498</name>
</gene>
<reference evidence="2" key="1">
    <citation type="submission" date="2016-10" db="EMBL/GenBank/DDBJ databases">
        <title>The complete genome sequence of the rumen bacterium Butyrivibrio hungatei MB2003.</title>
        <authorList>
            <person name="Palevich N."/>
            <person name="Kelly W.J."/>
            <person name="Leahy S.C."/>
            <person name="Altermann E."/>
            <person name="Rakonjac J."/>
            <person name="Attwood G.T."/>
        </authorList>
    </citation>
    <scope>NUCLEOTIDE SEQUENCE [LARGE SCALE GENOMIC DNA]</scope>
    <source>
        <strain evidence="2">MB2003</strain>
    </source>
</reference>
<dbReference type="RefSeq" id="WP_071177123.1">
    <property type="nucleotide sequence ID" value="NZ_CP017831.1"/>
</dbReference>
<dbReference type="Gene3D" id="3.40.190.10">
    <property type="entry name" value="Periplasmic binding protein-like II"/>
    <property type="match status" value="1"/>
</dbReference>